<dbReference type="PANTHER" id="PTHR38926:SF5">
    <property type="entry name" value="F-BOX AND LEUCINE-RICH REPEAT PROTEIN 6"/>
    <property type="match status" value="1"/>
</dbReference>
<evidence type="ECO:0000313" key="1">
    <source>
        <dbReference type="EMBL" id="KAF5866720.1"/>
    </source>
</evidence>
<dbReference type="InterPro" id="IPR032675">
    <property type="entry name" value="LRR_dom_sf"/>
</dbReference>
<proteinExistence type="predicted"/>
<evidence type="ECO:0008006" key="3">
    <source>
        <dbReference type="Google" id="ProtNLM"/>
    </source>
</evidence>
<gene>
    <name evidence="1" type="ORF">ETB97_009877</name>
</gene>
<reference evidence="1 2" key="1">
    <citation type="submission" date="2019-04" db="EMBL/GenBank/DDBJ databases">
        <title>Aspergillus burnettii sp. nov., novel species from soil in southeast Queensland.</title>
        <authorList>
            <person name="Gilchrist C.L.M."/>
            <person name="Pitt J.I."/>
            <person name="Lange L."/>
            <person name="Lacey H.J."/>
            <person name="Vuong D."/>
            <person name="Midgley D.J."/>
            <person name="Greenfield P."/>
            <person name="Bradbury M."/>
            <person name="Lacey E."/>
            <person name="Busk P.K."/>
            <person name="Pilgaard B."/>
            <person name="Chooi Y.H."/>
            <person name="Piggott A.M."/>
        </authorList>
    </citation>
    <scope>NUCLEOTIDE SEQUENCE [LARGE SCALE GENOMIC DNA]</scope>
    <source>
        <strain evidence="1 2">FRR 5400</strain>
    </source>
</reference>
<dbReference type="SUPFAM" id="SSF52047">
    <property type="entry name" value="RNI-like"/>
    <property type="match status" value="1"/>
</dbReference>
<comment type="caution">
    <text evidence="1">The sequence shown here is derived from an EMBL/GenBank/DDBJ whole genome shotgun (WGS) entry which is preliminary data.</text>
</comment>
<sequence>MMNNLPPEIILKILDYADSERSSLLRINSHWFQCGISVVWRDVRCERLAKIAKNRQQIYASVIRSFYANGYKVNAFRHLAFPKLTQLQLIFSFQWRSRFEPLKIVESNLKPLLPSGLHTISLSGYFDPDLLVYVRLQCPQLRGLQISCPNPPSPHLTPEFVLKFLRSSPTLAEISLGIMITGDIFDHLAERGNLREFFCTKQIVDTYILEKLNTSSPFPVLRKLKISVMEDAFPSLTDAVQSVRELDLTLVHDDDTNVQANNVLRDVFKLAGLRELILTIHYNPMCSTVIDNEELMSLRSLSHLVMLNISASWGSFLRAPCFTDRDFAQLFTNLAHLQHLHLNISMPKRTTVSLVALGKCCPSLRTLRLTDALDMMVLQSEKVPLLPKLEKLTIDTFTNTESRIRFVRKYSLACSLFDFSCLRSPHQHAFQIQRSFPKLKRLEAIMILDSMDPRLDFSARIVDIWKSLN</sequence>
<accession>A0A8H6AH44</accession>
<dbReference type="Gene3D" id="3.80.10.10">
    <property type="entry name" value="Ribonuclease Inhibitor"/>
    <property type="match status" value="1"/>
</dbReference>
<protein>
    <recommendedName>
        <fullName evidence="3">F-box domain-containing protein</fullName>
    </recommendedName>
</protein>
<dbReference type="Proteomes" id="UP000541154">
    <property type="component" value="Unassembled WGS sequence"/>
</dbReference>
<evidence type="ECO:0000313" key="2">
    <source>
        <dbReference type="Proteomes" id="UP000541154"/>
    </source>
</evidence>
<name>A0A8H6AH44_PETAA</name>
<dbReference type="EMBL" id="SPNV01000005">
    <property type="protein sequence ID" value="KAF5866720.1"/>
    <property type="molecule type" value="Genomic_DNA"/>
</dbReference>
<dbReference type="PANTHER" id="PTHR38926">
    <property type="entry name" value="F-BOX DOMAIN CONTAINING PROTEIN, EXPRESSED"/>
    <property type="match status" value="1"/>
</dbReference>
<organism evidence="1 2">
    <name type="scientific">Petromyces alliaceus</name>
    <name type="common">Aspergillus alliaceus</name>
    <dbReference type="NCBI Taxonomy" id="209559"/>
    <lineage>
        <taxon>Eukaryota</taxon>
        <taxon>Fungi</taxon>
        <taxon>Dikarya</taxon>
        <taxon>Ascomycota</taxon>
        <taxon>Pezizomycotina</taxon>
        <taxon>Eurotiomycetes</taxon>
        <taxon>Eurotiomycetidae</taxon>
        <taxon>Eurotiales</taxon>
        <taxon>Aspergillaceae</taxon>
        <taxon>Aspergillus</taxon>
        <taxon>Aspergillus subgen. Circumdati</taxon>
    </lineage>
</organism>
<dbReference type="AlphaFoldDB" id="A0A8H6AH44"/>
<keyword evidence="2" id="KW-1185">Reference proteome</keyword>